<keyword evidence="1" id="KW-0812">Transmembrane</keyword>
<sequence length="357" mass="40261">MSVAILCIDRDDDIGIKAGFKTPVIGRENNLILAERLGLADPEESDLNALYGAIKIYDELVNDEKDVILITIAGDQDVGYKSDKKIKDQLDSILKEYDIESVILVSDGIEDEFILPIIESRVKIDYIKRIIVKQAKNIESAYYILKKLFMDPKITKRVFVPIALILLVYGISLLFGRQELAFGGVICVLAIYILSINYGWSVYFESFWKSISDSFIEGRVPFVIYVLGIILFFMGLIQGAISTIDISGSTLLIVMMFISSSIWWFVVGAIFLIIGSILDYYFKEGKFGRKLVFPFFALAIGIILWGMSRYIILLENYGSYTQPTALKILIISIIGCLLVSILGIKLSFWLENKNIIK</sequence>
<gene>
    <name evidence="2" type="ORF">EF806_05830</name>
</gene>
<keyword evidence="1" id="KW-1133">Transmembrane helix</keyword>
<protein>
    <submittedName>
        <fullName evidence="2">DUF373 family protein</fullName>
    </submittedName>
</protein>
<feature type="transmembrane region" description="Helical" evidence="1">
    <location>
        <begin position="222"/>
        <end position="241"/>
    </location>
</feature>
<dbReference type="Pfam" id="PF04123">
    <property type="entry name" value="DUF373"/>
    <property type="match status" value="1"/>
</dbReference>
<feature type="transmembrane region" description="Helical" evidence="1">
    <location>
        <begin position="181"/>
        <end position="201"/>
    </location>
</feature>
<name>A0A520KR82_METT2</name>
<reference evidence="2 3" key="1">
    <citation type="journal article" date="2019" name="Nat. Microbiol.">
        <title>Wide diversity of methane and short-chain alkane metabolisms in uncultured archaea.</title>
        <authorList>
            <person name="Borrel G."/>
            <person name="Adam P.S."/>
            <person name="McKay L.J."/>
            <person name="Chen L.X."/>
            <person name="Sierra-Garcia I.N."/>
            <person name="Sieber C.M."/>
            <person name="Letourneur Q."/>
            <person name="Ghozlane A."/>
            <person name="Andersen G.L."/>
            <person name="Li W.J."/>
            <person name="Hallam S.J."/>
            <person name="Muyzer G."/>
            <person name="de Oliveira V.M."/>
            <person name="Inskeep W.P."/>
            <person name="Banfield J.F."/>
            <person name="Gribaldo S."/>
        </authorList>
    </citation>
    <scope>NUCLEOTIDE SEQUENCE [LARGE SCALE GENOMIC DNA]</scope>
    <source>
        <strain evidence="2">NM1a</strain>
    </source>
</reference>
<dbReference type="InterPro" id="IPR007254">
    <property type="entry name" value="DUF373"/>
</dbReference>
<proteinExistence type="predicted"/>
<dbReference type="Proteomes" id="UP000317158">
    <property type="component" value="Unassembled WGS sequence"/>
</dbReference>
<accession>A0A520KR82</accession>
<keyword evidence="1" id="KW-0472">Membrane</keyword>
<feature type="transmembrane region" description="Helical" evidence="1">
    <location>
        <begin position="324"/>
        <end position="348"/>
    </location>
</feature>
<dbReference type="AlphaFoldDB" id="A0A520KR82"/>
<feature type="transmembrane region" description="Helical" evidence="1">
    <location>
        <begin position="261"/>
        <end position="282"/>
    </location>
</feature>
<dbReference type="PANTHER" id="PTHR38815:SF1">
    <property type="entry name" value="DUF373 FAMILY PROTEIN"/>
    <property type="match status" value="1"/>
</dbReference>
<organism evidence="2 3">
    <name type="scientific">Methanoliparum thermophilum</name>
    <dbReference type="NCBI Taxonomy" id="2491083"/>
    <lineage>
        <taxon>Archaea</taxon>
        <taxon>Methanobacteriati</taxon>
        <taxon>Methanobacteriota</taxon>
        <taxon>Candidatus Methanoliparia</taxon>
        <taxon>Candidatus Methanoliparales</taxon>
        <taxon>Candidatus Methanoliparaceae</taxon>
        <taxon>Candidatus Methanoliparum</taxon>
    </lineage>
</organism>
<dbReference type="PANTHER" id="PTHR38815">
    <property type="entry name" value="HYPOTHETICAL MEMBRANE PROTEIN, CONSERVED, DUF373 FAMILY"/>
    <property type="match status" value="1"/>
</dbReference>
<evidence type="ECO:0000313" key="2">
    <source>
        <dbReference type="EMBL" id="RZN64135.1"/>
    </source>
</evidence>
<feature type="transmembrane region" description="Helical" evidence="1">
    <location>
        <begin position="158"/>
        <end position="175"/>
    </location>
</feature>
<evidence type="ECO:0000313" key="3">
    <source>
        <dbReference type="Proteomes" id="UP000317158"/>
    </source>
</evidence>
<dbReference type="EMBL" id="RXIF01000010">
    <property type="protein sequence ID" value="RZN64135.1"/>
    <property type="molecule type" value="Genomic_DNA"/>
</dbReference>
<comment type="caution">
    <text evidence="2">The sequence shown here is derived from an EMBL/GenBank/DDBJ whole genome shotgun (WGS) entry which is preliminary data.</text>
</comment>
<feature type="transmembrane region" description="Helical" evidence="1">
    <location>
        <begin position="291"/>
        <end position="312"/>
    </location>
</feature>
<evidence type="ECO:0000256" key="1">
    <source>
        <dbReference type="SAM" id="Phobius"/>
    </source>
</evidence>